<evidence type="ECO:0000256" key="1">
    <source>
        <dbReference type="SAM" id="MobiDB-lite"/>
    </source>
</evidence>
<dbReference type="CDD" id="cd09534">
    <property type="entry name" value="SAM_Ste11_fungal"/>
    <property type="match status" value="1"/>
</dbReference>
<dbReference type="InParanoid" id="A0A423XMB8"/>
<dbReference type="FunFam" id="1.10.150.50:FF:000075">
    <property type="entry name" value="Serine/threonine-protein kinase STE11"/>
    <property type="match status" value="1"/>
</dbReference>
<dbReference type="SMART" id="SM00454">
    <property type="entry name" value="SAM"/>
    <property type="match status" value="1"/>
</dbReference>
<comment type="caution">
    <text evidence="3">The sequence shown here is derived from an EMBL/GenBank/DDBJ whole genome shotgun (WGS) entry which is preliminary data.</text>
</comment>
<dbReference type="OrthoDB" id="266718at2759"/>
<organism evidence="3 4">
    <name type="scientific">Cytospora leucostoma</name>
    <dbReference type="NCBI Taxonomy" id="1230097"/>
    <lineage>
        <taxon>Eukaryota</taxon>
        <taxon>Fungi</taxon>
        <taxon>Dikarya</taxon>
        <taxon>Ascomycota</taxon>
        <taxon>Pezizomycotina</taxon>
        <taxon>Sordariomycetes</taxon>
        <taxon>Sordariomycetidae</taxon>
        <taxon>Diaporthales</taxon>
        <taxon>Cytosporaceae</taxon>
        <taxon>Cytospora</taxon>
    </lineage>
</organism>
<gene>
    <name evidence="3" type="ORF">VPNG_00944</name>
</gene>
<dbReference type="Proteomes" id="UP000285146">
    <property type="component" value="Unassembled WGS sequence"/>
</dbReference>
<dbReference type="InterPro" id="IPR001660">
    <property type="entry name" value="SAM"/>
</dbReference>
<evidence type="ECO:0000313" key="4">
    <source>
        <dbReference type="Proteomes" id="UP000285146"/>
    </source>
</evidence>
<sequence length="171" mass="19134">MAMLASKSPYAASLSSNQSTLIASSAGQPSYPPPRRAVTMPMHNQSFASPTESEFSEGDGPDSVKYWDEDSVCEYLRSVKCGDYEKLFRKNHINGENLLEMDKEVLKEMGIDKVGDRVRLFLGIKKLRTQAYANQKKRNRNTDPAVKDMDKAVGYLECPIRRPILTPDPAS</sequence>
<evidence type="ECO:0000313" key="3">
    <source>
        <dbReference type="EMBL" id="ROW17721.1"/>
    </source>
</evidence>
<feature type="compositionally biased region" description="Polar residues" evidence="1">
    <location>
        <begin position="18"/>
        <end position="28"/>
    </location>
</feature>
<dbReference type="InterPro" id="IPR013761">
    <property type="entry name" value="SAM/pointed_sf"/>
</dbReference>
<feature type="region of interest" description="Disordered" evidence="1">
    <location>
        <begin position="18"/>
        <end position="62"/>
    </location>
</feature>
<accession>A0A423XMB8</accession>
<feature type="compositionally biased region" description="Polar residues" evidence="1">
    <location>
        <begin position="42"/>
        <end position="53"/>
    </location>
</feature>
<feature type="domain" description="SAM" evidence="2">
    <location>
        <begin position="67"/>
        <end position="130"/>
    </location>
</feature>
<dbReference type="Pfam" id="PF07647">
    <property type="entry name" value="SAM_2"/>
    <property type="match status" value="1"/>
</dbReference>
<evidence type="ECO:0000259" key="2">
    <source>
        <dbReference type="PROSITE" id="PS50105"/>
    </source>
</evidence>
<dbReference type="Gene3D" id="1.10.150.50">
    <property type="entry name" value="Transcription Factor, Ets-1"/>
    <property type="match status" value="1"/>
</dbReference>
<proteinExistence type="predicted"/>
<name>A0A423XMB8_9PEZI</name>
<dbReference type="STRING" id="1230097.A0A423XMB8"/>
<protein>
    <recommendedName>
        <fullName evidence="2">SAM domain-containing protein</fullName>
    </recommendedName>
</protein>
<dbReference type="SUPFAM" id="SSF47769">
    <property type="entry name" value="SAM/Pointed domain"/>
    <property type="match status" value="1"/>
</dbReference>
<dbReference type="AlphaFoldDB" id="A0A423XMB8"/>
<dbReference type="EMBL" id="LKEB01000002">
    <property type="protein sequence ID" value="ROW17721.1"/>
    <property type="molecule type" value="Genomic_DNA"/>
</dbReference>
<reference evidence="3 4" key="1">
    <citation type="submission" date="2015-09" db="EMBL/GenBank/DDBJ databases">
        <title>Host preference determinants of Valsa canker pathogens revealed by comparative genomics.</title>
        <authorList>
            <person name="Yin Z."/>
            <person name="Huang L."/>
        </authorList>
    </citation>
    <scope>NUCLEOTIDE SEQUENCE [LARGE SCALE GENOMIC DNA]</scope>
    <source>
        <strain evidence="3 4">SXYLt</strain>
    </source>
</reference>
<dbReference type="PROSITE" id="PS50105">
    <property type="entry name" value="SAM_DOMAIN"/>
    <property type="match status" value="1"/>
</dbReference>
<keyword evidence="4" id="KW-1185">Reference proteome</keyword>